<keyword evidence="2" id="KW-0106">Calcium</keyword>
<accession>A0A7L3MGH0</accession>
<feature type="compositionally biased region" description="Polar residues" evidence="3">
    <location>
        <begin position="155"/>
        <end position="171"/>
    </location>
</feature>
<dbReference type="GO" id="GO:0005509">
    <property type="term" value="F:calcium ion binding"/>
    <property type="evidence" value="ECO:0007669"/>
    <property type="project" value="InterPro"/>
</dbReference>
<feature type="non-terminal residue" evidence="6">
    <location>
        <position position="171"/>
    </location>
</feature>
<dbReference type="InterPro" id="IPR002048">
    <property type="entry name" value="EF_hand_dom"/>
</dbReference>
<dbReference type="PROSITE" id="PS50031">
    <property type="entry name" value="EH"/>
    <property type="match status" value="1"/>
</dbReference>
<dbReference type="Gene3D" id="1.10.238.10">
    <property type="entry name" value="EF-hand"/>
    <property type="match status" value="1"/>
</dbReference>
<evidence type="ECO:0000256" key="3">
    <source>
        <dbReference type="SAM" id="MobiDB-lite"/>
    </source>
</evidence>
<keyword evidence="7" id="KW-1185">Reference proteome</keyword>
<dbReference type="InterPro" id="IPR000261">
    <property type="entry name" value="EH_dom"/>
</dbReference>
<gene>
    <name evidence="6" type="primary">Eps15l1</name>
    <name evidence="6" type="ORF">HORVUL_R02658</name>
</gene>
<dbReference type="InterPro" id="IPR011992">
    <property type="entry name" value="EF-hand-dom_pair"/>
</dbReference>
<feature type="region of interest" description="Disordered" evidence="3">
    <location>
        <begin position="118"/>
        <end position="171"/>
    </location>
</feature>
<feature type="domain" description="EF-hand" evidence="5">
    <location>
        <begin position="76"/>
        <end position="111"/>
    </location>
</feature>
<evidence type="ECO:0000313" key="6">
    <source>
        <dbReference type="EMBL" id="NXU64320.1"/>
    </source>
</evidence>
<sequence>VALRLVACAQNGHDVNLSSLNLTVPPPKFVSNIHLNAGMCYVEEKAKFDGIFESLLPVNGLLSGDKVKPVLMNSKLPLDILGRVWDLSDIDKDGHLDKDEFAVAMHLVYRALEKESVPSQLPPSLIPPSKRKKTSVFPGAVPVLPASPPPKDSLRSTPSHGSANSLNSIGS</sequence>
<dbReference type="CDD" id="cd00052">
    <property type="entry name" value="EH"/>
    <property type="match status" value="1"/>
</dbReference>
<dbReference type="GO" id="GO:0005737">
    <property type="term" value="C:cytoplasm"/>
    <property type="evidence" value="ECO:0007669"/>
    <property type="project" value="TreeGrafter"/>
</dbReference>
<dbReference type="SMART" id="SM00027">
    <property type="entry name" value="EH"/>
    <property type="match status" value="1"/>
</dbReference>
<feature type="non-terminal residue" evidence="6">
    <location>
        <position position="1"/>
    </location>
</feature>
<dbReference type="PROSITE" id="PS00018">
    <property type="entry name" value="EF_HAND_1"/>
    <property type="match status" value="1"/>
</dbReference>
<evidence type="ECO:0000256" key="2">
    <source>
        <dbReference type="ARBA" id="ARBA00022837"/>
    </source>
</evidence>
<dbReference type="GO" id="GO:0016197">
    <property type="term" value="P:endosomal transport"/>
    <property type="evidence" value="ECO:0007669"/>
    <property type="project" value="TreeGrafter"/>
</dbReference>
<protein>
    <submittedName>
        <fullName evidence="6">EP15R factor</fullName>
    </submittedName>
</protein>
<dbReference type="GO" id="GO:0006897">
    <property type="term" value="P:endocytosis"/>
    <property type="evidence" value="ECO:0007669"/>
    <property type="project" value="TreeGrafter"/>
</dbReference>
<comment type="caution">
    <text evidence="6">The sequence shown here is derived from an EMBL/GenBank/DDBJ whole genome shotgun (WGS) entry which is preliminary data.</text>
</comment>
<dbReference type="EMBL" id="VZUA01068934">
    <property type="protein sequence ID" value="NXU64320.1"/>
    <property type="molecule type" value="Genomic_DNA"/>
</dbReference>
<dbReference type="GO" id="GO:0005886">
    <property type="term" value="C:plasma membrane"/>
    <property type="evidence" value="ECO:0007669"/>
    <property type="project" value="TreeGrafter"/>
</dbReference>
<evidence type="ECO:0000256" key="1">
    <source>
        <dbReference type="ARBA" id="ARBA00022723"/>
    </source>
</evidence>
<dbReference type="SUPFAM" id="SSF47473">
    <property type="entry name" value="EF-hand"/>
    <property type="match status" value="1"/>
</dbReference>
<dbReference type="PANTHER" id="PTHR11216:SF170">
    <property type="entry name" value="DYNAMIN ASSOCIATED PROTEIN 160, ISOFORM D"/>
    <property type="match status" value="1"/>
</dbReference>
<name>A0A7L3MGH0_9PASS</name>
<evidence type="ECO:0000313" key="7">
    <source>
        <dbReference type="Proteomes" id="UP000558460"/>
    </source>
</evidence>
<dbReference type="PROSITE" id="PS50222">
    <property type="entry name" value="EF_HAND_2"/>
    <property type="match status" value="1"/>
</dbReference>
<organism evidence="6 7">
    <name type="scientific">Horornis vulcanius</name>
    <dbReference type="NCBI Taxonomy" id="2585811"/>
    <lineage>
        <taxon>Eukaryota</taxon>
        <taxon>Metazoa</taxon>
        <taxon>Chordata</taxon>
        <taxon>Craniata</taxon>
        <taxon>Vertebrata</taxon>
        <taxon>Euteleostomi</taxon>
        <taxon>Archelosauria</taxon>
        <taxon>Archosauria</taxon>
        <taxon>Dinosauria</taxon>
        <taxon>Saurischia</taxon>
        <taxon>Theropoda</taxon>
        <taxon>Coelurosauria</taxon>
        <taxon>Aves</taxon>
        <taxon>Neognathae</taxon>
        <taxon>Neoaves</taxon>
        <taxon>Telluraves</taxon>
        <taxon>Australaves</taxon>
        <taxon>Passeriformes</taxon>
        <taxon>Sylvioidea</taxon>
        <taxon>Scotocercidae</taxon>
        <taxon>Horornis</taxon>
    </lineage>
</organism>
<feature type="domain" description="EH" evidence="4">
    <location>
        <begin position="44"/>
        <end position="132"/>
    </location>
</feature>
<evidence type="ECO:0000259" key="4">
    <source>
        <dbReference type="PROSITE" id="PS50031"/>
    </source>
</evidence>
<proteinExistence type="predicted"/>
<evidence type="ECO:0000259" key="5">
    <source>
        <dbReference type="PROSITE" id="PS50222"/>
    </source>
</evidence>
<dbReference type="PANTHER" id="PTHR11216">
    <property type="entry name" value="EH DOMAIN"/>
    <property type="match status" value="1"/>
</dbReference>
<keyword evidence="1" id="KW-0479">Metal-binding</keyword>
<dbReference type="Proteomes" id="UP000558460">
    <property type="component" value="Unassembled WGS sequence"/>
</dbReference>
<dbReference type="AlphaFoldDB" id="A0A7L3MGH0"/>
<dbReference type="InterPro" id="IPR018247">
    <property type="entry name" value="EF_Hand_1_Ca_BS"/>
</dbReference>
<dbReference type="OrthoDB" id="524326at2759"/>
<dbReference type="Pfam" id="PF12763">
    <property type="entry name" value="EH"/>
    <property type="match status" value="1"/>
</dbReference>
<reference evidence="6 7" key="1">
    <citation type="submission" date="2019-09" db="EMBL/GenBank/DDBJ databases">
        <title>Bird 10,000 Genomes (B10K) Project - Family phase.</title>
        <authorList>
            <person name="Zhang G."/>
        </authorList>
    </citation>
    <scope>NUCLEOTIDE SEQUENCE [LARGE SCALE GENOMIC DNA]</scope>
    <source>
        <strain evidence="6">B10K-DU-029-69</strain>
        <tissue evidence="6">Muscle</tissue>
    </source>
</reference>